<organism evidence="1 2">
    <name type="scientific">Candidatus Desulfosporosinus infrequens</name>
    <dbReference type="NCBI Taxonomy" id="2043169"/>
    <lineage>
        <taxon>Bacteria</taxon>
        <taxon>Bacillati</taxon>
        <taxon>Bacillota</taxon>
        <taxon>Clostridia</taxon>
        <taxon>Eubacteriales</taxon>
        <taxon>Desulfitobacteriaceae</taxon>
        <taxon>Desulfosporosinus</taxon>
    </lineage>
</organism>
<evidence type="ECO:0000313" key="1">
    <source>
        <dbReference type="EMBL" id="SPF49030.1"/>
    </source>
</evidence>
<reference evidence="2" key="1">
    <citation type="submission" date="2018-02" db="EMBL/GenBank/DDBJ databases">
        <authorList>
            <person name="Hausmann B."/>
        </authorList>
    </citation>
    <scope>NUCLEOTIDE SEQUENCE [LARGE SCALE GENOMIC DNA]</scope>
    <source>
        <strain evidence="2">Peat soil MAG SbF1</strain>
    </source>
</reference>
<sequence>MLGNGANDQLMLEKAQLGIAVLGFERASTRTIIAAIYSVSYCLYSCHRTIILHSFCCIQKEYLQNLVQFSFLM</sequence>
<accession>A0A2U3LB27</accession>
<protein>
    <submittedName>
        <fullName evidence="1">Uncharacterized protein</fullName>
    </submittedName>
</protein>
<dbReference type="AlphaFoldDB" id="A0A2U3LB27"/>
<proteinExistence type="predicted"/>
<dbReference type="Proteomes" id="UP000238916">
    <property type="component" value="Unassembled WGS sequence"/>
</dbReference>
<name>A0A2U3LB27_9FIRM</name>
<dbReference type="EMBL" id="OMOF01000367">
    <property type="protein sequence ID" value="SPF49030.1"/>
    <property type="molecule type" value="Genomic_DNA"/>
</dbReference>
<evidence type="ECO:0000313" key="2">
    <source>
        <dbReference type="Proteomes" id="UP000238916"/>
    </source>
</evidence>
<gene>
    <name evidence="1" type="ORF">SBF1_4290009</name>
</gene>